<dbReference type="AlphaFoldDB" id="A0AAN4Z9T5"/>
<evidence type="ECO:0000313" key="4">
    <source>
        <dbReference type="Proteomes" id="UP001328107"/>
    </source>
</evidence>
<keyword evidence="2" id="KW-0732">Signal</keyword>
<comment type="caution">
    <text evidence="3">The sequence shown here is derived from an EMBL/GenBank/DDBJ whole genome shotgun (WGS) entry which is preliminary data.</text>
</comment>
<evidence type="ECO:0000256" key="2">
    <source>
        <dbReference type="SAM" id="SignalP"/>
    </source>
</evidence>
<feature type="region of interest" description="Disordered" evidence="1">
    <location>
        <begin position="52"/>
        <end position="100"/>
    </location>
</feature>
<gene>
    <name evidence="3" type="ORF">PMAYCL1PPCAC_06189</name>
</gene>
<name>A0AAN4Z9T5_9BILA</name>
<dbReference type="Proteomes" id="UP001328107">
    <property type="component" value="Unassembled WGS sequence"/>
</dbReference>
<evidence type="ECO:0000313" key="3">
    <source>
        <dbReference type="EMBL" id="GMR35994.1"/>
    </source>
</evidence>
<sequence length="119" mass="12460">MIYRVLFFTLLGVSIVLCSSEPSPISTGESLDAPPQQVMVDEEQPLNGAFQEDQIPGHIGTGDSNASAAGVHPTPVQEGVTGQPSVTEYKFSSDRNSTDSSLTASTLTAMAAVSLTILF</sequence>
<dbReference type="EMBL" id="BTRK01000002">
    <property type="protein sequence ID" value="GMR35994.1"/>
    <property type="molecule type" value="Genomic_DNA"/>
</dbReference>
<reference evidence="4" key="1">
    <citation type="submission" date="2022-10" db="EMBL/GenBank/DDBJ databases">
        <title>Genome assembly of Pristionchus species.</title>
        <authorList>
            <person name="Yoshida K."/>
            <person name="Sommer R.J."/>
        </authorList>
    </citation>
    <scope>NUCLEOTIDE SEQUENCE [LARGE SCALE GENOMIC DNA]</scope>
    <source>
        <strain evidence="4">RS5460</strain>
    </source>
</reference>
<keyword evidence="4" id="KW-1185">Reference proteome</keyword>
<protein>
    <submittedName>
        <fullName evidence="3">Uncharacterized protein</fullName>
    </submittedName>
</protein>
<proteinExistence type="predicted"/>
<feature type="chain" id="PRO_5042870272" evidence="2">
    <location>
        <begin position="21"/>
        <end position="119"/>
    </location>
</feature>
<accession>A0AAN4Z9T5</accession>
<organism evidence="3 4">
    <name type="scientific">Pristionchus mayeri</name>
    <dbReference type="NCBI Taxonomy" id="1317129"/>
    <lineage>
        <taxon>Eukaryota</taxon>
        <taxon>Metazoa</taxon>
        <taxon>Ecdysozoa</taxon>
        <taxon>Nematoda</taxon>
        <taxon>Chromadorea</taxon>
        <taxon>Rhabditida</taxon>
        <taxon>Rhabditina</taxon>
        <taxon>Diplogasteromorpha</taxon>
        <taxon>Diplogasteroidea</taxon>
        <taxon>Neodiplogasteridae</taxon>
        <taxon>Pristionchus</taxon>
    </lineage>
</organism>
<feature type="signal peptide" evidence="2">
    <location>
        <begin position="1"/>
        <end position="20"/>
    </location>
</feature>
<evidence type="ECO:0000256" key="1">
    <source>
        <dbReference type="SAM" id="MobiDB-lite"/>
    </source>
</evidence>